<name>A0A6H5IMJ3_9HYME</name>
<dbReference type="PANTHER" id="PTHR37687">
    <property type="entry name" value="AGAP006772-PA"/>
    <property type="match status" value="1"/>
</dbReference>
<dbReference type="InterPro" id="IPR038875">
    <property type="entry name" value="PLA2_conodipine-like"/>
</dbReference>
<evidence type="ECO:0000313" key="3">
    <source>
        <dbReference type="EMBL" id="CAB0038409.1"/>
    </source>
</evidence>
<feature type="chain" id="PRO_5026360019" evidence="2">
    <location>
        <begin position="28"/>
        <end position="727"/>
    </location>
</feature>
<evidence type="ECO:0000313" key="4">
    <source>
        <dbReference type="Proteomes" id="UP000479190"/>
    </source>
</evidence>
<dbReference type="AlphaFoldDB" id="A0A6H5IMJ3"/>
<gene>
    <name evidence="3" type="ORF">TBRA_LOCUS10192</name>
</gene>
<accession>A0A6H5IMJ3</accession>
<feature type="signal peptide" evidence="2">
    <location>
        <begin position="1"/>
        <end position="27"/>
    </location>
</feature>
<keyword evidence="4" id="KW-1185">Reference proteome</keyword>
<keyword evidence="2" id="KW-0732">Signal</keyword>
<proteinExistence type="predicted"/>
<dbReference type="PANTHER" id="PTHR37687:SF1">
    <property type="entry name" value="AGAP006772-PA"/>
    <property type="match status" value="1"/>
</dbReference>
<feature type="compositionally biased region" description="Basic and acidic residues" evidence="1">
    <location>
        <begin position="356"/>
        <end position="377"/>
    </location>
</feature>
<feature type="region of interest" description="Disordered" evidence="1">
    <location>
        <begin position="150"/>
        <end position="171"/>
    </location>
</feature>
<dbReference type="EMBL" id="CADCXV010000906">
    <property type="protein sequence ID" value="CAB0038409.1"/>
    <property type="molecule type" value="Genomic_DNA"/>
</dbReference>
<feature type="compositionally biased region" description="Low complexity" evidence="1">
    <location>
        <begin position="319"/>
        <end position="353"/>
    </location>
</feature>
<feature type="region of interest" description="Disordered" evidence="1">
    <location>
        <begin position="542"/>
        <end position="569"/>
    </location>
</feature>
<dbReference type="Proteomes" id="UP000479190">
    <property type="component" value="Unassembled WGS sequence"/>
</dbReference>
<protein>
    <submittedName>
        <fullName evidence="3">Uncharacterized protein</fullName>
    </submittedName>
</protein>
<sequence length="727" mass="81999">MAKLTSTLACNTLLLLLVATAALSVSGLGPPTPHRTSEESLQGALNALTRKQRSLKANAYYELPIKYQVRQRPRDQLDLDGPLDLSETDDGLEFIPVEGQLETIGDGYQHLNNKQLNKALMDYLKSSSHSGSSVQEQLQPGEPIKSLFRERTASQKRASKSSASTNRDLSDASRAELAKLLEEFNTGRDDSASAAQLQDGEYRRTLDLLMDKYRNAVPSDLGDDHSMMNDVLFGEQEMQEQELNPRYARLISAERRNVNARYPLFNSDYFNNNYRDAASKRFPVSKRSASASAAAGNDDDDEKATDPLVAKDLGSLFGSTQSTTTTTSTSTTALETTPLNRSQEQQQQQQQQQHSHNHDRDHNVKQGHRQHEHERHHLPAVLADTKDRPITVRKKSVDWSQYFGIDRRKKKATYLARPDSQDQDFQYLLQKYYETMAEHLNPSNGNGGASKDTSLKRDKLQQVDTKLRNMKNLMLEEAAQIGSQPDLDEQARKDEILERMATAYSLEKLRHALNDLAGDSAQQQQQQQQAKNYPMRLLSMEQQKRSRGGDNDDDDDDESYGMIDDGAGGGMAEDYECPQIEIVERRCRATDALIGDFKQILFGPCVMYHVCNSCEHEDCLDKFAFEAGKVCAGEPDDCMEAALQLTRYPPSISPADLCHSAEGDSCLLQYYIRYRSYNSNNNNNNVNNRHRGSPVYPAYPAENSSIHTKLQKRIPRRKRTILMVLCY</sequence>
<reference evidence="3 4" key="1">
    <citation type="submission" date="2020-02" db="EMBL/GenBank/DDBJ databases">
        <authorList>
            <person name="Ferguson B K."/>
        </authorList>
    </citation>
    <scope>NUCLEOTIDE SEQUENCE [LARGE SCALE GENOMIC DNA]</scope>
</reference>
<organism evidence="3 4">
    <name type="scientific">Trichogramma brassicae</name>
    <dbReference type="NCBI Taxonomy" id="86971"/>
    <lineage>
        <taxon>Eukaryota</taxon>
        <taxon>Metazoa</taxon>
        <taxon>Ecdysozoa</taxon>
        <taxon>Arthropoda</taxon>
        <taxon>Hexapoda</taxon>
        <taxon>Insecta</taxon>
        <taxon>Pterygota</taxon>
        <taxon>Neoptera</taxon>
        <taxon>Endopterygota</taxon>
        <taxon>Hymenoptera</taxon>
        <taxon>Apocrita</taxon>
        <taxon>Proctotrupomorpha</taxon>
        <taxon>Chalcidoidea</taxon>
        <taxon>Trichogrammatidae</taxon>
        <taxon>Trichogramma</taxon>
    </lineage>
</organism>
<evidence type="ECO:0000256" key="1">
    <source>
        <dbReference type="SAM" id="MobiDB-lite"/>
    </source>
</evidence>
<dbReference type="OrthoDB" id="6138985at2759"/>
<evidence type="ECO:0000256" key="2">
    <source>
        <dbReference type="SAM" id="SignalP"/>
    </source>
</evidence>
<feature type="region of interest" description="Disordered" evidence="1">
    <location>
        <begin position="315"/>
        <end position="384"/>
    </location>
</feature>